<dbReference type="GO" id="GO:0003682">
    <property type="term" value="F:chromatin binding"/>
    <property type="evidence" value="ECO:0007669"/>
    <property type="project" value="InterPro"/>
</dbReference>
<keyword evidence="4" id="KW-1185">Reference proteome</keyword>
<dbReference type="OrthoDB" id="10259622at2759"/>
<evidence type="ECO:0000259" key="2">
    <source>
        <dbReference type="PROSITE" id="PS51038"/>
    </source>
</evidence>
<dbReference type="InterPro" id="IPR043151">
    <property type="entry name" value="BAH_sf"/>
</dbReference>
<dbReference type="InterPro" id="IPR001025">
    <property type="entry name" value="BAH_dom"/>
</dbReference>
<gene>
    <name evidence="3" type="ORF">L227DRAFT_600843</name>
</gene>
<evidence type="ECO:0000256" key="1">
    <source>
        <dbReference type="SAM" id="MobiDB-lite"/>
    </source>
</evidence>
<accession>A0A5C2SA37</accession>
<feature type="region of interest" description="Disordered" evidence="1">
    <location>
        <begin position="1"/>
        <end position="21"/>
    </location>
</feature>
<organism evidence="3 4">
    <name type="scientific">Lentinus tigrinus ALCF2SS1-6</name>
    <dbReference type="NCBI Taxonomy" id="1328759"/>
    <lineage>
        <taxon>Eukaryota</taxon>
        <taxon>Fungi</taxon>
        <taxon>Dikarya</taxon>
        <taxon>Basidiomycota</taxon>
        <taxon>Agaricomycotina</taxon>
        <taxon>Agaricomycetes</taxon>
        <taxon>Polyporales</taxon>
        <taxon>Polyporaceae</taxon>
        <taxon>Lentinus</taxon>
    </lineage>
</organism>
<evidence type="ECO:0000313" key="3">
    <source>
        <dbReference type="EMBL" id="RPD60663.1"/>
    </source>
</evidence>
<dbReference type="Gene3D" id="2.30.30.490">
    <property type="match status" value="1"/>
</dbReference>
<protein>
    <recommendedName>
        <fullName evidence="2">BAH domain-containing protein</fullName>
    </recommendedName>
</protein>
<name>A0A5C2SA37_9APHY</name>
<proteinExistence type="predicted"/>
<dbReference type="EMBL" id="ML122265">
    <property type="protein sequence ID" value="RPD60663.1"/>
    <property type="molecule type" value="Genomic_DNA"/>
</dbReference>
<reference evidence="3" key="1">
    <citation type="journal article" date="2018" name="Genome Biol. Evol.">
        <title>Genomics and development of Lentinus tigrinus, a white-rot wood-decaying mushroom with dimorphic fruiting bodies.</title>
        <authorList>
            <person name="Wu B."/>
            <person name="Xu Z."/>
            <person name="Knudson A."/>
            <person name="Carlson A."/>
            <person name="Chen N."/>
            <person name="Kovaka S."/>
            <person name="LaButti K."/>
            <person name="Lipzen A."/>
            <person name="Pennachio C."/>
            <person name="Riley R."/>
            <person name="Schakwitz W."/>
            <person name="Umezawa K."/>
            <person name="Ohm R.A."/>
            <person name="Grigoriev I.V."/>
            <person name="Nagy L.G."/>
            <person name="Gibbons J."/>
            <person name="Hibbett D."/>
        </authorList>
    </citation>
    <scope>NUCLEOTIDE SEQUENCE [LARGE SCALE GENOMIC DNA]</scope>
    <source>
        <strain evidence="3">ALCF2SS1-6</strain>
    </source>
</reference>
<dbReference type="Proteomes" id="UP000313359">
    <property type="component" value="Unassembled WGS sequence"/>
</dbReference>
<dbReference type="PROSITE" id="PS51038">
    <property type="entry name" value="BAH"/>
    <property type="match status" value="1"/>
</dbReference>
<dbReference type="PANTHER" id="PTHR46364">
    <property type="entry name" value="OS08G0421900 PROTEIN"/>
    <property type="match status" value="1"/>
</dbReference>
<feature type="domain" description="BAH" evidence="2">
    <location>
        <begin position="80"/>
        <end position="203"/>
    </location>
</feature>
<dbReference type="AlphaFoldDB" id="A0A5C2SA37"/>
<evidence type="ECO:0000313" key="4">
    <source>
        <dbReference type="Proteomes" id="UP000313359"/>
    </source>
</evidence>
<sequence length="498" mass="55473">MPRSPAIMSSKPNSKGRRGRRRTKLLTLRNRKPPGGGYNIKELEAAEAEFLALPMVWNSFVVNLPEEDPESPDGYRWKKTRFQRGDDVLLNSNFDDGPDMWVGRIVQIRTNTEKTEMLVQVRWYFSRNDTAELHIRSFDRSTRSPYERIVSDYHDFLSPRTLQAVTHVQEYDETVLDPPQFGPTDLFVRSTLHFWRRKVSNGPSPIEGNAMHTARGESAAPISPFGEDTCRCHEPYNPYPELRTSSSSVFRSTLSLSLSLSVGPNSIMHFCPRLGCRKWYHNSCLVTMGHTDTVSPPSTRGLRLLAVDPYSEVPFATFAYFSEQESAEDMALASDKLDISDALEMFGRSPLILAHLPPSLLSIAQSPIARCSGAPHGWAIGNVADVALARRFVYTAIEHSGRPEAPAPTTSNTTTTNTTTAGGFPQLLQLADDLEAFAWLDTEDGVAQLEALCAGLEGFDLLASVYTPYWERRWEGFVEMQALLGGPAFVCPECGSAI</sequence>